<dbReference type="OrthoDB" id="1028014at2759"/>
<organism evidence="2 3">
    <name type="scientific">Jimgerdemannia flammicorona</name>
    <dbReference type="NCBI Taxonomy" id="994334"/>
    <lineage>
        <taxon>Eukaryota</taxon>
        <taxon>Fungi</taxon>
        <taxon>Fungi incertae sedis</taxon>
        <taxon>Mucoromycota</taxon>
        <taxon>Mucoromycotina</taxon>
        <taxon>Endogonomycetes</taxon>
        <taxon>Endogonales</taxon>
        <taxon>Endogonaceae</taxon>
        <taxon>Jimgerdemannia</taxon>
    </lineage>
</organism>
<evidence type="ECO:0000313" key="3">
    <source>
        <dbReference type="Proteomes" id="UP000268093"/>
    </source>
</evidence>
<accession>A0A433DLR2</accession>
<evidence type="ECO:0000256" key="1">
    <source>
        <dbReference type="SAM" id="MobiDB-lite"/>
    </source>
</evidence>
<comment type="caution">
    <text evidence="2">The sequence shown here is derived from an EMBL/GenBank/DDBJ whole genome shotgun (WGS) entry which is preliminary data.</text>
</comment>
<keyword evidence="3" id="KW-1185">Reference proteome</keyword>
<feature type="compositionally biased region" description="Polar residues" evidence="1">
    <location>
        <begin position="1"/>
        <end position="11"/>
    </location>
</feature>
<dbReference type="AlphaFoldDB" id="A0A433DLR2"/>
<reference evidence="2 3" key="1">
    <citation type="journal article" date="2018" name="New Phytol.">
        <title>Phylogenomics of Endogonaceae and evolution of mycorrhizas within Mucoromycota.</title>
        <authorList>
            <person name="Chang Y."/>
            <person name="Desiro A."/>
            <person name="Na H."/>
            <person name="Sandor L."/>
            <person name="Lipzen A."/>
            <person name="Clum A."/>
            <person name="Barry K."/>
            <person name="Grigoriev I.V."/>
            <person name="Martin F.M."/>
            <person name="Stajich J.E."/>
            <person name="Smith M.E."/>
            <person name="Bonito G."/>
            <person name="Spatafora J.W."/>
        </authorList>
    </citation>
    <scope>NUCLEOTIDE SEQUENCE [LARGE SCALE GENOMIC DNA]</scope>
    <source>
        <strain evidence="2 3">GMNB39</strain>
    </source>
</reference>
<dbReference type="Proteomes" id="UP000268093">
    <property type="component" value="Unassembled WGS sequence"/>
</dbReference>
<feature type="region of interest" description="Disordered" evidence="1">
    <location>
        <begin position="1"/>
        <end position="24"/>
    </location>
</feature>
<evidence type="ECO:0000313" key="2">
    <source>
        <dbReference type="EMBL" id="RUP51741.1"/>
    </source>
</evidence>
<gene>
    <name evidence="2" type="ORF">BC936DRAFT_146275</name>
</gene>
<dbReference type="EMBL" id="RBNI01000511">
    <property type="protein sequence ID" value="RUP51741.1"/>
    <property type="molecule type" value="Genomic_DNA"/>
</dbReference>
<name>A0A433DLR2_9FUNG</name>
<protein>
    <submittedName>
        <fullName evidence="2">Uncharacterized protein</fullName>
    </submittedName>
</protein>
<proteinExistence type="predicted"/>
<sequence>MGTNTKKTQAAKSDDDVSMEEAEDSKPATILESVSFARHFHTLELYGKPITNIRVVSQVDAKEANAAEDVQRLYFVLKPKHAKAGNAKASAKADASNSRKNRLVVVPRKKLPETHQKARYWGFVVRAPVYITRETLWFSFQNT</sequence>